<evidence type="ECO:0000313" key="2">
    <source>
        <dbReference type="Proteomes" id="UP001249851"/>
    </source>
</evidence>
<evidence type="ECO:0000313" key="1">
    <source>
        <dbReference type="EMBL" id="KAK2564050.1"/>
    </source>
</evidence>
<comment type="caution">
    <text evidence="1">The sequence shown here is derived from an EMBL/GenBank/DDBJ whole genome shotgun (WGS) entry which is preliminary data.</text>
</comment>
<reference evidence="1" key="1">
    <citation type="journal article" date="2023" name="G3 (Bethesda)">
        <title>Whole genome assembly and annotation of the endangered Caribbean coral Acropora cervicornis.</title>
        <authorList>
            <person name="Selwyn J.D."/>
            <person name="Vollmer S.V."/>
        </authorList>
    </citation>
    <scope>NUCLEOTIDE SEQUENCE</scope>
    <source>
        <strain evidence="1">K2</strain>
    </source>
</reference>
<proteinExistence type="predicted"/>
<dbReference type="Proteomes" id="UP001249851">
    <property type="component" value="Unassembled WGS sequence"/>
</dbReference>
<sequence length="89" mass="10149">MDDNDSRPLPYHVCSRRELFMIAQNNGGDGGDDGDNFFSEYTSHRKMNVLRLRGGCSSLEKKLVNSNNGVADRESKWEKFQLFCRGSEN</sequence>
<name>A0AAD9V7X8_ACRCE</name>
<protein>
    <submittedName>
        <fullName evidence="1">Uncharacterized protein</fullName>
    </submittedName>
</protein>
<organism evidence="1 2">
    <name type="scientific">Acropora cervicornis</name>
    <name type="common">Staghorn coral</name>
    <dbReference type="NCBI Taxonomy" id="6130"/>
    <lineage>
        <taxon>Eukaryota</taxon>
        <taxon>Metazoa</taxon>
        <taxon>Cnidaria</taxon>
        <taxon>Anthozoa</taxon>
        <taxon>Hexacorallia</taxon>
        <taxon>Scleractinia</taxon>
        <taxon>Astrocoeniina</taxon>
        <taxon>Acroporidae</taxon>
        <taxon>Acropora</taxon>
    </lineage>
</organism>
<dbReference type="AlphaFoldDB" id="A0AAD9V7X8"/>
<gene>
    <name evidence="1" type="ORF">P5673_012268</name>
</gene>
<dbReference type="EMBL" id="JARQWQ010000023">
    <property type="protein sequence ID" value="KAK2564050.1"/>
    <property type="molecule type" value="Genomic_DNA"/>
</dbReference>
<reference evidence="1" key="2">
    <citation type="journal article" date="2023" name="Science">
        <title>Genomic signatures of disease resistance in endangered staghorn corals.</title>
        <authorList>
            <person name="Vollmer S.V."/>
            <person name="Selwyn J.D."/>
            <person name="Despard B.A."/>
            <person name="Roesel C.L."/>
        </authorList>
    </citation>
    <scope>NUCLEOTIDE SEQUENCE</scope>
    <source>
        <strain evidence="1">K2</strain>
    </source>
</reference>
<keyword evidence="2" id="KW-1185">Reference proteome</keyword>
<accession>A0AAD9V7X8</accession>